<reference evidence="3 4" key="1">
    <citation type="submission" date="2023-03" db="EMBL/GenBank/DDBJ databases">
        <title>Genome insight into feeding habits of ladybird beetles.</title>
        <authorList>
            <person name="Li H.-S."/>
            <person name="Huang Y.-H."/>
            <person name="Pang H."/>
        </authorList>
    </citation>
    <scope>NUCLEOTIDE SEQUENCE [LARGE SCALE GENOMIC DNA]</scope>
    <source>
        <strain evidence="3">SYSU_2023b</strain>
        <tissue evidence="3">Whole body</tissue>
    </source>
</reference>
<evidence type="ECO:0000259" key="2">
    <source>
        <dbReference type="PROSITE" id="PS51070"/>
    </source>
</evidence>
<evidence type="ECO:0000313" key="3">
    <source>
        <dbReference type="EMBL" id="KAK9870751.1"/>
    </source>
</evidence>
<evidence type="ECO:0000256" key="1">
    <source>
        <dbReference type="SAM" id="MobiDB-lite"/>
    </source>
</evidence>
<dbReference type="InterPro" id="IPR012320">
    <property type="entry name" value="SHD_dom"/>
</dbReference>
<comment type="caution">
    <text evidence="3">The sequence shown here is derived from an EMBL/GenBank/DDBJ whole genome shotgun (WGS) entry which is preliminary data.</text>
</comment>
<dbReference type="Proteomes" id="UP001431783">
    <property type="component" value="Unassembled WGS sequence"/>
</dbReference>
<organism evidence="3 4">
    <name type="scientific">Henosepilachna vigintioctopunctata</name>
    <dbReference type="NCBI Taxonomy" id="420089"/>
    <lineage>
        <taxon>Eukaryota</taxon>
        <taxon>Metazoa</taxon>
        <taxon>Ecdysozoa</taxon>
        <taxon>Arthropoda</taxon>
        <taxon>Hexapoda</taxon>
        <taxon>Insecta</taxon>
        <taxon>Pterygota</taxon>
        <taxon>Neoptera</taxon>
        <taxon>Endopterygota</taxon>
        <taxon>Coleoptera</taxon>
        <taxon>Polyphaga</taxon>
        <taxon>Cucujiformia</taxon>
        <taxon>Coccinelloidea</taxon>
        <taxon>Coccinellidae</taxon>
        <taxon>Epilachninae</taxon>
        <taxon>Epilachnini</taxon>
        <taxon>Henosepilachna</taxon>
    </lineage>
</organism>
<proteinExistence type="predicted"/>
<evidence type="ECO:0000313" key="4">
    <source>
        <dbReference type="Proteomes" id="UP001431783"/>
    </source>
</evidence>
<keyword evidence="4" id="KW-1185">Reference proteome</keyword>
<dbReference type="AlphaFoldDB" id="A0AAW1TSM3"/>
<feature type="compositionally biased region" description="Pro residues" evidence="1">
    <location>
        <begin position="259"/>
        <end position="275"/>
    </location>
</feature>
<name>A0AAW1TSM3_9CUCU</name>
<sequence length="852" mass="94050">MEVRGANPFLFEEDEHTSPASGASNPFLMDTDDFSSAYINNESAHNVFSSSGTNPFAFDPMDMQEAEKAPNAYGASPFSSQMTSFEPSSIPFTSTDQVMAQATITINASCSDFFSMPITGDNIDVTAKMNSYPPPIKPTDLHLKNTNTSGLFNEEQSRQPPSKETQDLLMSVMGAMDATSSHLLNKIPPTRSPSPVSMRDLHSPSPTPEPFGDLLDVGDITPMAVASEPITQQETHLFFTSAADASCDINQNPNTKTAPPKPPPPRPAPPRPTQPPSTHAPAKPVPPKPAPPSQAPKFNQETNKSQIDDNDICLFGVDGILPKKVPATKEDILNLYNTAKDEKRIDLLCGSDEALNVDLVDKDYQNQSNSSTFFDAPYTLSAIETVNSAQDITSQLNTVSPEISQNDLQMDTSDSQSKESISSVTFNPFAANDELLELNEKQEIIEASSLDNTISDDILVNDVLNESVDTCSEDTIKENTNFFVNSTANTIFDQPQTKTVQPNFQENSFIAVDNAVRSSDEIHKTSNDLFGGSLNEPAEKRMSIEPTDTKMKADFFKEDEFDAFAHKFDSVKSDNQTNDPQKFAAWGGDNSANAFGDVGSEGCVGGFDADEPFDSFLTLQEPPIVPNSTPYVLSKQPSADSDEGKDFAVFIKPKNEDEFSGGGVLPVIAPPPTVQQMAFTDTSPRFNPFDQSEVDMSQISSGIKPHALPIDDSEGIVRAESQESIPTPLFDEDVSQPLESFPRTTFTDNCWEMQLRQPNKKKITGQRFWKKIWVRIVYQQDCVLLQLFHQKEDKDPFQELPMQPCYSVSEIGAQQYDQFGKIFTLKLQYIFYKERPGVRPGQVKKQRNFQID</sequence>
<feature type="region of interest" description="Disordered" evidence="1">
    <location>
        <begin position="183"/>
        <end position="216"/>
    </location>
</feature>
<protein>
    <recommendedName>
        <fullName evidence="2">SHD domain-containing protein</fullName>
    </recommendedName>
</protein>
<feature type="region of interest" description="Disordered" evidence="1">
    <location>
        <begin position="144"/>
        <end position="165"/>
    </location>
</feature>
<feature type="domain" description="SHD" evidence="2">
    <location>
        <begin position="750"/>
        <end position="852"/>
    </location>
</feature>
<dbReference type="EMBL" id="JARQZJ010000004">
    <property type="protein sequence ID" value="KAK9870751.1"/>
    <property type="molecule type" value="Genomic_DNA"/>
</dbReference>
<feature type="region of interest" description="Disordered" evidence="1">
    <location>
        <begin position="1"/>
        <end position="26"/>
    </location>
</feature>
<accession>A0AAW1TSM3</accession>
<feature type="compositionally biased region" description="Pro residues" evidence="1">
    <location>
        <begin position="283"/>
        <end position="294"/>
    </location>
</feature>
<dbReference type="GO" id="GO:0006897">
    <property type="term" value="P:endocytosis"/>
    <property type="evidence" value="ECO:0007669"/>
    <property type="project" value="InterPro"/>
</dbReference>
<feature type="region of interest" description="Disordered" evidence="1">
    <location>
        <begin position="247"/>
        <end position="306"/>
    </location>
</feature>
<dbReference type="PROSITE" id="PS51070">
    <property type="entry name" value="SHD"/>
    <property type="match status" value="1"/>
</dbReference>
<dbReference type="PRINTS" id="PR01217">
    <property type="entry name" value="PRICHEXTENSN"/>
</dbReference>
<gene>
    <name evidence="3" type="ORF">WA026_009713</name>
</gene>